<dbReference type="Gene3D" id="1.10.510.10">
    <property type="entry name" value="Transferase(Phosphotransferase) domain 1"/>
    <property type="match status" value="1"/>
</dbReference>
<dbReference type="PANTHER" id="PTHR11909">
    <property type="entry name" value="CASEIN KINASE-RELATED"/>
    <property type="match status" value="1"/>
</dbReference>
<dbReference type="InterPro" id="IPR008271">
    <property type="entry name" value="Ser/Thr_kinase_AS"/>
</dbReference>
<name>A0ABR1GH85_9HYPO</name>
<evidence type="ECO:0000259" key="3">
    <source>
        <dbReference type="PROSITE" id="PS50011"/>
    </source>
</evidence>
<dbReference type="Pfam" id="PF00069">
    <property type="entry name" value="Pkinase"/>
    <property type="match status" value="1"/>
</dbReference>
<keyword evidence="5" id="KW-1185">Reference proteome</keyword>
<gene>
    <name evidence="4" type="primary">YCK2_2</name>
    <name evidence="4" type="ORF">QQX98_013010</name>
</gene>
<dbReference type="PROSITE" id="PS00108">
    <property type="entry name" value="PROTEIN_KINASE_ST"/>
    <property type="match status" value="1"/>
</dbReference>
<accession>A0ABR1GH85</accession>
<comment type="caution">
    <text evidence="4">The sequence shown here is derived from an EMBL/GenBank/DDBJ whole genome shotgun (WGS) entry which is preliminary data.</text>
</comment>
<feature type="domain" description="Protein kinase" evidence="3">
    <location>
        <begin position="1"/>
        <end position="247"/>
    </location>
</feature>
<dbReference type="PROSITE" id="PS50011">
    <property type="entry name" value="PROTEIN_KINASE_DOM"/>
    <property type="match status" value="1"/>
</dbReference>
<sequence length="257" mass="29541">MIAKQLLQVIQGLHEHGLIYRDIKPDNFLIGRPETDAANMVHFVDFGLAKRYRDPKTLQHIPYQASKSVCGTLRYMSINSHLGQEQSRRDDLEALGNVFIYFLRGHLPWQGIKAATKRQRNEKISNKKQTIEIEELCKGFGMIFNYFRYVRGLGFDATPDYDYLRGLFSDALRGMGEADDGIYDWSPKADRLNTAEALQEVKRSETEIAQTKRPQTPLEMSHIPKRSLVLSPGQEPRLSKRTSHMGLDERNKLKDSD</sequence>
<evidence type="ECO:0000313" key="5">
    <source>
        <dbReference type="Proteomes" id="UP001498476"/>
    </source>
</evidence>
<dbReference type="InterPro" id="IPR050235">
    <property type="entry name" value="CK1_Ser-Thr_kinase"/>
</dbReference>
<organism evidence="4 5">
    <name type="scientific">Neonectria punicea</name>
    <dbReference type="NCBI Taxonomy" id="979145"/>
    <lineage>
        <taxon>Eukaryota</taxon>
        <taxon>Fungi</taxon>
        <taxon>Dikarya</taxon>
        <taxon>Ascomycota</taxon>
        <taxon>Pezizomycotina</taxon>
        <taxon>Sordariomycetes</taxon>
        <taxon>Hypocreomycetidae</taxon>
        <taxon>Hypocreales</taxon>
        <taxon>Nectriaceae</taxon>
        <taxon>Neonectria</taxon>
    </lineage>
</organism>
<reference evidence="4 5" key="1">
    <citation type="journal article" date="2025" name="Microbiol. Resour. Announc.">
        <title>Draft genome sequences for Neonectria magnoliae and Neonectria punicea, canker pathogens of Liriodendron tulipifera and Acer saccharum in West Virginia.</title>
        <authorList>
            <person name="Petronek H.M."/>
            <person name="Kasson M.T."/>
            <person name="Metheny A.M."/>
            <person name="Stauder C.M."/>
            <person name="Lovett B."/>
            <person name="Lynch S.C."/>
            <person name="Garnas J.R."/>
            <person name="Kasson L.R."/>
            <person name="Stajich J.E."/>
        </authorList>
    </citation>
    <scope>NUCLEOTIDE SEQUENCE [LARGE SCALE GENOMIC DNA]</scope>
    <source>
        <strain evidence="4 5">NRRL 64653</strain>
    </source>
</reference>
<protein>
    <recommendedName>
        <fullName evidence="1">non-specific serine/threonine protein kinase</fullName>
        <ecNumber evidence="1">2.7.11.1</ecNumber>
    </recommendedName>
</protein>
<proteinExistence type="predicted"/>
<feature type="region of interest" description="Disordered" evidence="2">
    <location>
        <begin position="205"/>
        <end position="257"/>
    </location>
</feature>
<dbReference type="EMBL" id="JAZAVJ010000469">
    <property type="protein sequence ID" value="KAK7397619.1"/>
    <property type="molecule type" value="Genomic_DNA"/>
</dbReference>
<evidence type="ECO:0000256" key="2">
    <source>
        <dbReference type="SAM" id="MobiDB-lite"/>
    </source>
</evidence>
<keyword evidence="4" id="KW-0418">Kinase</keyword>
<dbReference type="InterPro" id="IPR000719">
    <property type="entry name" value="Prot_kinase_dom"/>
</dbReference>
<evidence type="ECO:0000256" key="1">
    <source>
        <dbReference type="ARBA" id="ARBA00012513"/>
    </source>
</evidence>
<evidence type="ECO:0000313" key="4">
    <source>
        <dbReference type="EMBL" id="KAK7397619.1"/>
    </source>
</evidence>
<feature type="compositionally biased region" description="Basic and acidic residues" evidence="2">
    <location>
        <begin position="246"/>
        <end position="257"/>
    </location>
</feature>
<dbReference type="SUPFAM" id="SSF56112">
    <property type="entry name" value="Protein kinase-like (PK-like)"/>
    <property type="match status" value="1"/>
</dbReference>
<dbReference type="GO" id="GO:0004674">
    <property type="term" value="F:protein serine/threonine kinase activity"/>
    <property type="evidence" value="ECO:0007669"/>
    <property type="project" value="UniProtKB-EC"/>
</dbReference>
<dbReference type="EC" id="2.7.11.1" evidence="1"/>
<keyword evidence="4" id="KW-0808">Transferase</keyword>
<dbReference type="Proteomes" id="UP001498476">
    <property type="component" value="Unassembled WGS sequence"/>
</dbReference>
<dbReference type="InterPro" id="IPR011009">
    <property type="entry name" value="Kinase-like_dom_sf"/>
</dbReference>